<dbReference type="Gene3D" id="1.10.10.60">
    <property type="entry name" value="Homeodomain-like"/>
    <property type="match status" value="1"/>
</dbReference>
<proteinExistence type="predicted"/>
<dbReference type="Pfam" id="PF12833">
    <property type="entry name" value="HTH_18"/>
    <property type="match status" value="1"/>
</dbReference>
<reference evidence="5 6" key="1">
    <citation type="journal article" date="2015" name="Genome Announc.">
        <title>Complete genome sequence of Martelella endophytica YC6887, which has antifungal activity associated with a halophyte.</title>
        <authorList>
            <person name="Khan A."/>
            <person name="Khan H."/>
            <person name="Chung E.J."/>
            <person name="Hossain M.T."/>
            <person name="Chung Y.R."/>
        </authorList>
    </citation>
    <scope>NUCLEOTIDE SEQUENCE [LARGE SCALE GENOMIC DNA]</scope>
    <source>
        <strain evidence="5">YC6887</strain>
    </source>
</reference>
<dbReference type="GO" id="GO:0003700">
    <property type="term" value="F:DNA-binding transcription factor activity"/>
    <property type="evidence" value="ECO:0007669"/>
    <property type="project" value="InterPro"/>
</dbReference>
<evidence type="ECO:0000256" key="3">
    <source>
        <dbReference type="ARBA" id="ARBA00023163"/>
    </source>
</evidence>
<gene>
    <name evidence="5" type="ORF">TM49_21610</name>
</gene>
<feature type="domain" description="HTH araC/xylS-type" evidence="4">
    <location>
        <begin position="203"/>
        <end position="301"/>
    </location>
</feature>
<dbReference type="InterPro" id="IPR009057">
    <property type="entry name" value="Homeodomain-like_sf"/>
</dbReference>
<evidence type="ECO:0000313" key="5">
    <source>
        <dbReference type="EMBL" id="AJY47681.1"/>
    </source>
</evidence>
<dbReference type="PROSITE" id="PS00041">
    <property type="entry name" value="HTH_ARAC_FAMILY_1"/>
    <property type="match status" value="2"/>
</dbReference>
<sequence length="314" mass="33737">MDPLSDLLSLLRPSATVSSGFEAGGAWCVDFGDQTGKLKCYAILSGTCLLQIEGVAEPIRLQAGEAFVLPRGCAFKMAGHLAAEPVSASVIFPPARAGGQVVVGTGGEFTLAGARFAVSGGAARLLLDLLPPIVHLRGSTERAAMRWSLERMIEEMREARPGSELMAQDLAHMMLLQTLRAHLERSSPGEQGWLAALSDKNLRLAVAAIHADPARRWTLQALAAEAGMSRTVFAERFRTVMGETPMQYLARWRMALACDRLEHAGSPLAEIASDLGYASLSAFVTAFRRLVGVTPQQFRRARQSLPETPALAAE</sequence>
<dbReference type="SMART" id="SM00342">
    <property type="entry name" value="HTH_ARAC"/>
    <property type="match status" value="1"/>
</dbReference>
<dbReference type="PATRIC" id="fig|1486262.3.peg.4465"/>
<keyword evidence="6" id="KW-1185">Reference proteome</keyword>
<dbReference type="HOGENOM" id="CLU_000445_81_0_5"/>
<protein>
    <submittedName>
        <fullName evidence="5">AraC family transcriptional regulator</fullName>
    </submittedName>
</protein>
<dbReference type="PROSITE" id="PS01124">
    <property type="entry name" value="HTH_ARAC_FAMILY_2"/>
    <property type="match status" value="1"/>
</dbReference>
<dbReference type="InterPro" id="IPR020449">
    <property type="entry name" value="Tscrpt_reg_AraC-type_HTH"/>
</dbReference>
<dbReference type="InterPro" id="IPR018062">
    <property type="entry name" value="HTH_AraC-typ_CS"/>
</dbReference>
<dbReference type="PRINTS" id="PR00032">
    <property type="entry name" value="HTHARAC"/>
</dbReference>
<evidence type="ECO:0000256" key="1">
    <source>
        <dbReference type="ARBA" id="ARBA00023015"/>
    </source>
</evidence>
<dbReference type="Pfam" id="PF12852">
    <property type="entry name" value="Cupin_6"/>
    <property type="match status" value="1"/>
</dbReference>
<dbReference type="OrthoDB" id="9783876at2"/>
<dbReference type="InterPro" id="IPR050204">
    <property type="entry name" value="AraC_XylS_family_regulators"/>
</dbReference>
<evidence type="ECO:0000313" key="6">
    <source>
        <dbReference type="Proteomes" id="UP000032611"/>
    </source>
</evidence>
<evidence type="ECO:0000259" key="4">
    <source>
        <dbReference type="PROSITE" id="PS01124"/>
    </source>
</evidence>
<evidence type="ECO:0000256" key="2">
    <source>
        <dbReference type="ARBA" id="ARBA00023125"/>
    </source>
</evidence>
<keyword evidence="1" id="KW-0805">Transcription regulation</keyword>
<dbReference type="RefSeq" id="WP_045684273.1">
    <property type="nucleotide sequence ID" value="NZ_CP010803.1"/>
</dbReference>
<keyword evidence="2" id="KW-0238">DNA-binding</keyword>
<dbReference type="InterPro" id="IPR032783">
    <property type="entry name" value="AraC_lig"/>
</dbReference>
<dbReference type="PANTHER" id="PTHR46796:SF7">
    <property type="entry name" value="ARAC FAMILY TRANSCRIPTIONAL REGULATOR"/>
    <property type="match status" value="1"/>
</dbReference>
<dbReference type="AlphaFoldDB" id="A0A0D5LUD5"/>
<accession>A0A0D5LUD5</accession>
<dbReference type="GO" id="GO:0043565">
    <property type="term" value="F:sequence-specific DNA binding"/>
    <property type="evidence" value="ECO:0007669"/>
    <property type="project" value="InterPro"/>
</dbReference>
<dbReference type="EMBL" id="CP010803">
    <property type="protein sequence ID" value="AJY47681.1"/>
    <property type="molecule type" value="Genomic_DNA"/>
</dbReference>
<dbReference type="Proteomes" id="UP000032611">
    <property type="component" value="Chromosome"/>
</dbReference>
<dbReference type="InterPro" id="IPR018060">
    <property type="entry name" value="HTH_AraC"/>
</dbReference>
<organism evidence="5 6">
    <name type="scientific">Martelella endophytica</name>
    <dbReference type="NCBI Taxonomy" id="1486262"/>
    <lineage>
        <taxon>Bacteria</taxon>
        <taxon>Pseudomonadati</taxon>
        <taxon>Pseudomonadota</taxon>
        <taxon>Alphaproteobacteria</taxon>
        <taxon>Hyphomicrobiales</taxon>
        <taxon>Aurantimonadaceae</taxon>
        <taxon>Martelella</taxon>
    </lineage>
</organism>
<dbReference type="SUPFAM" id="SSF46689">
    <property type="entry name" value="Homeodomain-like"/>
    <property type="match status" value="2"/>
</dbReference>
<dbReference type="STRING" id="1486262.TM49_21610"/>
<keyword evidence="3" id="KW-0804">Transcription</keyword>
<dbReference type="KEGG" id="mey:TM49_21610"/>
<name>A0A0D5LUD5_MAREN</name>
<dbReference type="PANTHER" id="PTHR46796">
    <property type="entry name" value="HTH-TYPE TRANSCRIPTIONAL ACTIVATOR RHAS-RELATED"/>
    <property type="match status" value="1"/>
</dbReference>